<evidence type="ECO:0000256" key="4">
    <source>
        <dbReference type="ARBA" id="ARBA00022982"/>
    </source>
</evidence>
<comment type="subcellular location">
    <subcellularLocation>
        <location evidence="1">Membrane</location>
    </subcellularLocation>
</comment>
<dbReference type="Pfam" id="PF16010">
    <property type="entry name" value="CDH-cyt"/>
    <property type="match status" value="1"/>
</dbReference>
<dbReference type="CDD" id="cd09630">
    <property type="entry name" value="CDH_like_cytochrome"/>
    <property type="match status" value="1"/>
</dbReference>
<keyword evidence="14" id="KW-1185">Reference proteome</keyword>
<dbReference type="AlphaFoldDB" id="A0A2W1H572"/>
<dbReference type="GO" id="GO:0016020">
    <property type="term" value="C:membrane"/>
    <property type="evidence" value="ECO:0007669"/>
    <property type="project" value="UniProtKB-SubCell"/>
</dbReference>
<reference evidence="12" key="3">
    <citation type="journal article" date="2022" name="bioRxiv">
        <title>A global pangenome for the wheat fungal pathogen Pyrenophora tritici-repentis and prediction of effector protein structural homology.</title>
        <authorList>
            <person name="Moolhuijzen P."/>
            <person name="See P.T."/>
            <person name="Shi G."/>
            <person name="Powell H.R."/>
            <person name="Cockram J."/>
            <person name="Jorgensen L.N."/>
            <person name="Benslimane H."/>
            <person name="Strelkov S.E."/>
            <person name="Turner J."/>
            <person name="Liu Z."/>
            <person name="Moffat C.S."/>
        </authorList>
    </citation>
    <scope>NUCLEOTIDE SEQUENCE</scope>
    <source>
        <strain evidence="12">86-124</strain>
    </source>
</reference>
<dbReference type="EMBL" id="NQIK02000001">
    <property type="protein sequence ID" value="KAF7576222.1"/>
    <property type="molecule type" value="Genomic_DNA"/>
</dbReference>
<feature type="transmembrane region" description="Helical" evidence="8">
    <location>
        <begin position="328"/>
        <end position="348"/>
    </location>
</feature>
<accession>A0A2W1H572</accession>
<dbReference type="Proteomes" id="UP000245464">
    <property type="component" value="Chromosome 1"/>
</dbReference>
<evidence type="ECO:0000313" key="13">
    <source>
        <dbReference type="Proteomes" id="UP000245464"/>
    </source>
</evidence>
<keyword evidence="2" id="KW-0813">Transport</keyword>
<dbReference type="Proteomes" id="UP000249757">
    <property type="component" value="Unassembled WGS sequence"/>
</dbReference>
<evidence type="ECO:0000259" key="10">
    <source>
        <dbReference type="PROSITE" id="PS50939"/>
    </source>
</evidence>
<dbReference type="OMA" id="KSPWIWA"/>
<keyword evidence="6 8" id="KW-0472">Membrane</keyword>
<dbReference type="PANTHER" id="PTHR47797:SF1">
    <property type="entry name" value="CYTOCHROME B561 DOMAIN-CONTAINING PROTEIN-RELATED"/>
    <property type="match status" value="1"/>
</dbReference>
<keyword evidence="5 8" id="KW-1133">Transmembrane helix</keyword>
<name>A0A2W1H572_9PLEO</name>
<dbReference type="SMART" id="SM00664">
    <property type="entry name" value="DoH"/>
    <property type="match status" value="1"/>
</dbReference>
<dbReference type="PANTHER" id="PTHR47797">
    <property type="entry name" value="DEHYDROGENASE, PUTATIVE (AFU_ORTHOLOGUE AFUA_8G05805)-RELATED"/>
    <property type="match status" value="1"/>
</dbReference>
<proteinExistence type="predicted"/>
<dbReference type="InterPro" id="IPR005018">
    <property type="entry name" value="DOMON_domain"/>
</dbReference>
<reference evidence="12" key="2">
    <citation type="submission" date="2021-05" db="EMBL/GenBank/DDBJ databases">
        <authorList>
            <person name="Moolhuijzen P.M."/>
            <person name="Moffat C.S."/>
        </authorList>
    </citation>
    <scope>NUCLEOTIDE SEQUENCE</scope>
    <source>
        <strain evidence="12">86-124</strain>
    </source>
</reference>
<dbReference type="OrthoDB" id="19261at2759"/>
<feature type="region of interest" description="Disordered" evidence="7">
    <location>
        <begin position="390"/>
        <end position="414"/>
    </location>
</feature>
<dbReference type="CDD" id="cd08760">
    <property type="entry name" value="Cyt_b561_FRRS1_like"/>
    <property type="match status" value="1"/>
</dbReference>
<keyword evidence="4" id="KW-0249">Electron transport</keyword>
<feature type="transmembrane region" description="Helical" evidence="8">
    <location>
        <begin position="251"/>
        <end position="277"/>
    </location>
</feature>
<sequence length="414" mass="43779">MKNFKTSALSLLALGYQASAQLASLCPTNGVCFRLNIPQNTASSGTGDIFFQITAPSSYEWVGLGQGQGMAQSNMFLVYTGANGNNVTLSPRTASGHVPPQLNSDTKVELLDGSGVSNGVMTANVKCSNCNSWNGGTMDFTAGNGNWFYAYHNAEGPKNSDDASARIGFHSTHATFTWDFANAKGGSSVNPLVNAAATTPASGNSGVSGISTTDRGSRRKKLIAHGVLASLAFVIFFPSGAIAIRLASFPGVLWLHAGFQVFAYVVYVAGFALGITIACEGGLLKHHHAVIGIILFVAIFFMPALGWIHHIMFKKVGSRTIWSHAHIWLGRATISLGIINGGLGLRLANGRGNSSEAGRIVYGVVAGLMGVAWIGAMVLGEMRRKKGAAVTDARSKSMEERRESDRSDEHINNH</sequence>
<evidence type="ECO:0000256" key="2">
    <source>
        <dbReference type="ARBA" id="ARBA00022448"/>
    </source>
</evidence>
<evidence type="ECO:0000256" key="7">
    <source>
        <dbReference type="SAM" id="MobiDB-lite"/>
    </source>
</evidence>
<protein>
    <submittedName>
        <fullName evidence="11">Integral membrane protein</fullName>
    </submittedName>
    <submittedName>
        <fullName evidence="12">Iron reductase domain protein</fullName>
    </submittedName>
</protein>
<feature type="chain" id="PRO_5042701259" evidence="9">
    <location>
        <begin position="21"/>
        <end position="414"/>
    </location>
</feature>
<evidence type="ECO:0000256" key="3">
    <source>
        <dbReference type="ARBA" id="ARBA00022692"/>
    </source>
</evidence>
<evidence type="ECO:0000313" key="12">
    <source>
        <dbReference type="EMBL" id="KAI1520059.1"/>
    </source>
</evidence>
<keyword evidence="3 8" id="KW-0812">Transmembrane</keyword>
<feature type="transmembrane region" description="Helical" evidence="8">
    <location>
        <begin position="222"/>
        <end position="244"/>
    </location>
</feature>
<gene>
    <name evidence="12" type="ORF">Ptr86124_000427</name>
    <name evidence="11" type="ORF">PtrM4_004620</name>
</gene>
<reference evidence="14" key="4">
    <citation type="journal article" date="2022" name="Microb. Genom.">
        <title>A global pangenome for the wheat fungal pathogen Pyrenophora tritici-repentis and prediction of effector protein structural homology.</title>
        <authorList>
            <person name="Moolhuijzen P.M."/>
            <person name="See P.T."/>
            <person name="Shi G."/>
            <person name="Powell H.R."/>
            <person name="Cockram J."/>
            <person name="Jorgensen L.N."/>
            <person name="Benslimane H."/>
            <person name="Strelkov S.E."/>
            <person name="Turner J."/>
            <person name="Liu Z."/>
            <person name="Moffat C.S."/>
        </authorList>
    </citation>
    <scope>NUCLEOTIDE SEQUENCE [LARGE SCALE GENOMIC DNA]</scope>
</reference>
<dbReference type="SMART" id="SM00665">
    <property type="entry name" value="B561"/>
    <property type="match status" value="1"/>
</dbReference>
<evidence type="ECO:0000256" key="5">
    <source>
        <dbReference type="ARBA" id="ARBA00022989"/>
    </source>
</evidence>
<dbReference type="Gene3D" id="1.20.120.1770">
    <property type="match status" value="1"/>
</dbReference>
<comment type="caution">
    <text evidence="12">The sequence shown here is derived from an EMBL/GenBank/DDBJ whole genome shotgun (WGS) entry which is preliminary data.</text>
</comment>
<keyword evidence="9" id="KW-0732">Signal</keyword>
<evidence type="ECO:0000313" key="14">
    <source>
        <dbReference type="Proteomes" id="UP000249757"/>
    </source>
</evidence>
<reference evidence="11 13" key="1">
    <citation type="journal article" date="2018" name="BMC Genomics">
        <title>Comparative genomics of the wheat fungal pathogen Pyrenophora tritici-repentis reveals chromosomal variations and genome plasticity.</title>
        <authorList>
            <person name="Moolhuijzen P."/>
            <person name="See P.T."/>
            <person name="Hane J.K."/>
            <person name="Shi G."/>
            <person name="Liu Z."/>
            <person name="Oliver R.P."/>
            <person name="Moffat C.S."/>
        </authorList>
    </citation>
    <scope>NUCLEOTIDE SEQUENCE [LARGE SCALE GENOMIC DNA]</scope>
    <source>
        <strain evidence="11">M4</strain>
    </source>
</reference>
<dbReference type="SUPFAM" id="SSF49344">
    <property type="entry name" value="CBD9-like"/>
    <property type="match status" value="1"/>
</dbReference>
<feature type="signal peptide" evidence="9">
    <location>
        <begin position="1"/>
        <end position="20"/>
    </location>
</feature>
<dbReference type="PROSITE" id="PS50939">
    <property type="entry name" value="CYTOCHROME_B561"/>
    <property type="match status" value="1"/>
</dbReference>
<evidence type="ECO:0000256" key="6">
    <source>
        <dbReference type="ARBA" id="ARBA00023136"/>
    </source>
</evidence>
<feature type="transmembrane region" description="Helical" evidence="8">
    <location>
        <begin position="360"/>
        <end position="379"/>
    </location>
</feature>
<evidence type="ECO:0000256" key="1">
    <source>
        <dbReference type="ARBA" id="ARBA00004370"/>
    </source>
</evidence>
<evidence type="ECO:0000256" key="8">
    <source>
        <dbReference type="SAM" id="Phobius"/>
    </source>
</evidence>
<feature type="compositionally biased region" description="Basic and acidic residues" evidence="7">
    <location>
        <begin position="393"/>
        <end position="414"/>
    </location>
</feature>
<evidence type="ECO:0000256" key="9">
    <source>
        <dbReference type="SAM" id="SignalP"/>
    </source>
</evidence>
<organism evidence="12 14">
    <name type="scientific">Pyrenophora tritici-repentis</name>
    <dbReference type="NCBI Taxonomy" id="45151"/>
    <lineage>
        <taxon>Eukaryota</taxon>
        <taxon>Fungi</taxon>
        <taxon>Dikarya</taxon>
        <taxon>Ascomycota</taxon>
        <taxon>Pezizomycotina</taxon>
        <taxon>Dothideomycetes</taxon>
        <taxon>Pleosporomycetidae</taxon>
        <taxon>Pleosporales</taxon>
        <taxon>Pleosporineae</taxon>
        <taxon>Pleosporaceae</taxon>
        <taxon>Pyrenophora</taxon>
    </lineage>
</organism>
<dbReference type="Gene3D" id="2.60.40.1210">
    <property type="entry name" value="Cellobiose dehydrogenase, cytochrome domain"/>
    <property type="match status" value="1"/>
</dbReference>
<evidence type="ECO:0000313" key="11">
    <source>
        <dbReference type="EMBL" id="KAF7576222.1"/>
    </source>
</evidence>
<dbReference type="InterPro" id="IPR006593">
    <property type="entry name" value="Cyt_b561/ferric_Rdtase_TM"/>
</dbReference>
<dbReference type="EMBL" id="NRDI02000001">
    <property type="protein sequence ID" value="KAI1520059.1"/>
    <property type="molecule type" value="Genomic_DNA"/>
</dbReference>
<feature type="transmembrane region" description="Helical" evidence="8">
    <location>
        <begin position="289"/>
        <end position="308"/>
    </location>
</feature>
<dbReference type="InterPro" id="IPR015920">
    <property type="entry name" value="Cellobiose_DH-like_cyt"/>
</dbReference>
<feature type="domain" description="Cytochrome b561" evidence="10">
    <location>
        <begin position="189"/>
        <end position="382"/>
    </location>
</feature>